<dbReference type="GeneID" id="28961029"/>
<name>A0A0J9VGE6_FUSO4</name>
<sequence length="106" mass="11361">MVTTQHAYGALFSCVAGQKPHEWGSSRPSASVTPGADALVVSKSSQYQFVLKLDRTNTRSASDHFDFGPCLFSQTLRIKASLLVFGLSYACLRCCSLGHTSASALD</sequence>
<dbReference type="VEuPathDB" id="FungiDB:FOXG_20323"/>
<proteinExistence type="predicted"/>
<reference evidence="1" key="2">
    <citation type="journal article" date="2010" name="Nature">
        <title>Comparative genomics reveals mobile pathogenicity chromosomes in Fusarium.</title>
        <authorList>
            <person name="Ma L.J."/>
            <person name="van der Does H.C."/>
            <person name="Borkovich K.A."/>
            <person name="Coleman J.J."/>
            <person name="Daboussi M.J."/>
            <person name="Di Pietro A."/>
            <person name="Dufresne M."/>
            <person name="Freitag M."/>
            <person name="Grabherr M."/>
            <person name="Henrissat B."/>
            <person name="Houterman P.M."/>
            <person name="Kang S."/>
            <person name="Shim W.B."/>
            <person name="Woloshuk C."/>
            <person name="Xie X."/>
            <person name="Xu J.R."/>
            <person name="Antoniw J."/>
            <person name="Baker S.E."/>
            <person name="Bluhm B.H."/>
            <person name="Breakspear A."/>
            <person name="Brown D.W."/>
            <person name="Butchko R.A."/>
            <person name="Chapman S."/>
            <person name="Coulson R."/>
            <person name="Coutinho P.M."/>
            <person name="Danchin E.G."/>
            <person name="Diener A."/>
            <person name="Gale L.R."/>
            <person name="Gardiner D.M."/>
            <person name="Goff S."/>
            <person name="Hammond-Kosack K.E."/>
            <person name="Hilburn K."/>
            <person name="Hua-Van A."/>
            <person name="Jonkers W."/>
            <person name="Kazan K."/>
            <person name="Kodira C.D."/>
            <person name="Koehrsen M."/>
            <person name="Kumar L."/>
            <person name="Lee Y.H."/>
            <person name="Li L."/>
            <person name="Manners J.M."/>
            <person name="Miranda-Saavedra D."/>
            <person name="Mukherjee M."/>
            <person name="Park G."/>
            <person name="Park J."/>
            <person name="Park S.Y."/>
            <person name="Proctor R.H."/>
            <person name="Regev A."/>
            <person name="Ruiz-Roldan M.C."/>
            <person name="Sain D."/>
            <person name="Sakthikumar S."/>
            <person name="Sykes S."/>
            <person name="Schwartz D.C."/>
            <person name="Turgeon B.G."/>
            <person name="Wapinski I."/>
            <person name="Yoder O."/>
            <person name="Young S."/>
            <person name="Zeng Q."/>
            <person name="Zhou S."/>
            <person name="Galagan J."/>
            <person name="Cuomo C.A."/>
            <person name="Kistler H.C."/>
            <person name="Rep M."/>
        </authorList>
    </citation>
    <scope>NUCLEOTIDE SEQUENCE [LARGE SCALE GENOMIC DNA]</scope>
    <source>
        <strain evidence="1">4287</strain>
    </source>
</reference>
<protein>
    <submittedName>
        <fullName evidence="1">Uncharacterized protein</fullName>
    </submittedName>
</protein>
<dbReference type="AlphaFoldDB" id="A0A0J9VGE6"/>
<evidence type="ECO:0000313" key="2">
    <source>
        <dbReference type="Proteomes" id="UP000009097"/>
    </source>
</evidence>
<reference evidence="1" key="1">
    <citation type="submission" date="2007-04" db="EMBL/GenBank/DDBJ databases">
        <authorList>
            <consortium name="The Broad Institute Genome Sequencing Platform"/>
            <person name="Birren B."/>
            <person name="Lander E."/>
            <person name="Galagan J."/>
            <person name="Nusbaum C."/>
            <person name="Devon K."/>
            <person name="Ma L.-J."/>
            <person name="Jaffe D."/>
            <person name="Butler J."/>
            <person name="Alvarez P."/>
            <person name="Gnerre S."/>
            <person name="Grabherr M."/>
            <person name="Kleber M."/>
            <person name="Mauceli E."/>
            <person name="Brockman W."/>
            <person name="MacCallum I.A."/>
            <person name="Young S."/>
            <person name="LaButti K."/>
            <person name="DeCaprio D."/>
            <person name="Crawford M."/>
            <person name="Koehrsen M."/>
            <person name="Engels R."/>
            <person name="Montgomery P."/>
            <person name="Pearson M."/>
            <person name="Howarth C."/>
            <person name="Larson L."/>
            <person name="White J."/>
            <person name="O'Leary S."/>
            <person name="Kodira C."/>
            <person name="Zeng Q."/>
            <person name="Yandava C."/>
            <person name="Alvarado L."/>
            <person name="Kistler C."/>
            <person name="Shim W.-B."/>
            <person name="Kang S."/>
            <person name="Woloshuk C."/>
        </authorList>
    </citation>
    <scope>NUCLEOTIDE SEQUENCE</scope>
    <source>
        <strain evidence="1">4287</strain>
    </source>
</reference>
<dbReference type="RefSeq" id="XP_018248354.1">
    <property type="nucleotide sequence ID" value="XM_018400606.1"/>
</dbReference>
<gene>
    <name evidence="1" type="ORF">FOXG_20323</name>
</gene>
<evidence type="ECO:0000313" key="1">
    <source>
        <dbReference type="EMBL" id="KNB10309.1"/>
    </source>
</evidence>
<accession>A0A0J9VGE6</accession>
<dbReference type="Proteomes" id="UP000009097">
    <property type="component" value="Unassembled WGS sequence"/>
</dbReference>
<dbReference type="KEGG" id="fox:FOXG_20323"/>
<dbReference type="EMBL" id="DS231708">
    <property type="protein sequence ID" value="KNB10309.1"/>
    <property type="molecule type" value="Genomic_DNA"/>
</dbReference>
<organism evidence="1 2">
    <name type="scientific">Fusarium oxysporum f. sp. lycopersici (strain 4287 / CBS 123668 / FGSC 9935 / NRRL 34936)</name>
    <name type="common">Fusarium vascular wilt of tomato</name>
    <dbReference type="NCBI Taxonomy" id="426428"/>
    <lineage>
        <taxon>Eukaryota</taxon>
        <taxon>Fungi</taxon>
        <taxon>Dikarya</taxon>
        <taxon>Ascomycota</taxon>
        <taxon>Pezizomycotina</taxon>
        <taxon>Sordariomycetes</taxon>
        <taxon>Hypocreomycetidae</taxon>
        <taxon>Hypocreales</taxon>
        <taxon>Nectriaceae</taxon>
        <taxon>Fusarium</taxon>
        <taxon>Fusarium oxysporum species complex</taxon>
    </lineage>
</organism>